<dbReference type="EMBL" id="DVFU01000108">
    <property type="protein sequence ID" value="HIQ65207.1"/>
    <property type="molecule type" value="Genomic_DNA"/>
</dbReference>
<dbReference type="InterPro" id="IPR018520">
    <property type="entry name" value="UPP_synth-like_CS"/>
</dbReference>
<dbReference type="InterPro" id="IPR036424">
    <property type="entry name" value="UPP_synth-like_sf"/>
</dbReference>
<proteinExistence type="inferred from homology"/>
<feature type="active site" evidence="2">
    <location>
        <position position="15"/>
    </location>
</feature>
<evidence type="ECO:0000313" key="3">
    <source>
        <dbReference type="EMBL" id="HIQ65207.1"/>
    </source>
</evidence>
<reference evidence="3" key="2">
    <citation type="journal article" date="2021" name="PeerJ">
        <title>Extensive microbial diversity within the chicken gut microbiome revealed by metagenomics and culture.</title>
        <authorList>
            <person name="Gilroy R."/>
            <person name="Ravi A."/>
            <person name="Getino M."/>
            <person name="Pursley I."/>
            <person name="Horton D.L."/>
            <person name="Alikhan N.F."/>
            <person name="Baker D."/>
            <person name="Gharbi K."/>
            <person name="Hall N."/>
            <person name="Watson M."/>
            <person name="Adriaenssens E.M."/>
            <person name="Foster-Nyarko E."/>
            <person name="Jarju S."/>
            <person name="Secka A."/>
            <person name="Antonio M."/>
            <person name="Oren A."/>
            <person name="Chaudhuri R.R."/>
            <person name="La Ragione R."/>
            <person name="Hildebrand F."/>
            <person name="Pallen M.J."/>
        </authorList>
    </citation>
    <scope>NUCLEOTIDE SEQUENCE</scope>
    <source>
        <strain evidence="3">CHK165-10780</strain>
    </source>
</reference>
<dbReference type="GO" id="GO:0016094">
    <property type="term" value="P:polyprenol biosynthetic process"/>
    <property type="evidence" value="ECO:0007669"/>
    <property type="project" value="TreeGrafter"/>
</dbReference>
<keyword evidence="1 2" id="KW-0808">Transferase</keyword>
<dbReference type="Proteomes" id="UP000886725">
    <property type="component" value="Unassembled WGS sequence"/>
</dbReference>
<comment type="function">
    <text evidence="2">Catalyzes the condensation of isopentenyl diphosphate (IPP) with allylic pyrophosphates generating different type of terpenoids.</text>
</comment>
<feature type="binding site" evidence="2">
    <location>
        <position position="66"/>
    </location>
    <ligand>
        <name>substrate</name>
    </ligand>
</feature>
<dbReference type="NCBIfam" id="TIGR00055">
    <property type="entry name" value="uppS"/>
    <property type="match status" value="1"/>
</dbReference>
<sequence length="234" mass="27260">MEQKNMPTHIAIIMDGNRRWAKKRGLASNLGHKEGAKTLKKLCKHIEKLGIPYVSVFAFSTENFKRSEEEVNGLMNLFITMFTNEFKFLLEDGVRIVFSGKRYPLPEKVLKAMDEMMEKSKNNTKYTFNICLNYGGQDEMVDVIKKIATQVQEGSLQISDIDCDTIEQNLYQQLPPIDLLIRTSGEYRISNFMLWQMAYAEFYFTDVLFPDFDEKELDLAIQEYQKRNRRFGGA</sequence>
<dbReference type="PANTHER" id="PTHR10291:SF0">
    <property type="entry name" value="DEHYDRODOLICHYL DIPHOSPHATE SYNTHASE 2"/>
    <property type="match status" value="1"/>
</dbReference>
<keyword evidence="2" id="KW-0460">Magnesium</keyword>
<comment type="caution">
    <text evidence="3">The sequence shown here is derived from an EMBL/GenBank/DDBJ whole genome shotgun (WGS) entry which is preliminary data.</text>
</comment>
<comment type="subunit">
    <text evidence="2">Homodimer.</text>
</comment>
<dbReference type="InterPro" id="IPR001441">
    <property type="entry name" value="UPP_synth-like"/>
</dbReference>
<name>A0A9D0YZX1_9FIRM</name>
<dbReference type="AlphaFoldDB" id="A0A9D0YZX1"/>
<dbReference type="EC" id="2.5.1.-" evidence="2"/>
<feature type="binding site" evidence="2">
    <location>
        <position position="182"/>
    </location>
    <ligand>
        <name>substrate</name>
    </ligand>
</feature>
<gene>
    <name evidence="3" type="primary">uppS</name>
    <name evidence="3" type="ORF">IAC85_05660</name>
</gene>
<dbReference type="GO" id="GO:0045547">
    <property type="term" value="F:ditrans,polycis-polyprenyl diphosphate synthase [(2E,6E)-farnesyl diphosphate specific] activity"/>
    <property type="evidence" value="ECO:0007669"/>
    <property type="project" value="TreeGrafter"/>
</dbReference>
<comment type="caution">
    <text evidence="2">Lacks conserved residue(s) required for the propagation of feature annotation.</text>
</comment>
<feature type="active site" description="Proton acceptor" evidence="2">
    <location>
        <position position="63"/>
    </location>
</feature>
<feature type="binding site" evidence="2">
    <location>
        <begin position="60"/>
        <end position="62"/>
    </location>
    <ligand>
        <name>substrate</name>
    </ligand>
</feature>
<evidence type="ECO:0000256" key="2">
    <source>
        <dbReference type="HAMAP-Rule" id="MF_01139"/>
    </source>
</evidence>
<evidence type="ECO:0000256" key="1">
    <source>
        <dbReference type="ARBA" id="ARBA00022679"/>
    </source>
</evidence>
<dbReference type="PROSITE" id="PS01066">
    <property type="entry name" value="UPP_SYNTHASE"/>
    <property type="match status" value="1"/>
</dbReference>
<protein>
    <recommendedName>
        <fullName evidence="2">Isoprenyl transferase</fullName>
        <ecNumber evidence="2">2.5.1.-</ecNumber>
    </recommendedName>
</protein>
<organism evidence="3 4">
    <name type="scientific">Candidatus Faecenecus gallistercoris</name>
    <dbReference type="NCBI Taxonomy" id="2840793"/>
    <lineage>
        <taxon>Bacteria</taxon>
        <taxon>Bacillati</taxon>
        <taxon>Bacillota</taxon>
        <taxon>Bacillota incertae sedis</taxon>
        <taxon>Candidatus Faecenecus</taxon>
    </lineage>
</organism>
<feature type="binding site" evidence="2">
    <location>
        <position position="15"/>
    </location>
    <ligand>
        <name>Mg(2+)</name>
        <dbReference type="ChEBI" id="CHEBI:18420"/>
    </ligand>
</feature>
<dbReference type="Gene3D" id="3.40.1180.10">
    <property type="entry name" value="Decaprenyl diphosphate synthase-like"/>
    <property type="match status" value="1"/>
</dbReference>
<dbReference type="Pfam" id="PF01255">
    <property type="entry name" value="Prenyltransf"/>
    <property type="match status" value="1"/>
</dbReference>
<dbReference type="SUPFAM" id="SSF64005">
    <property type="entry name" value="Undecaprenyl diphosphate synthase"/>
    <property type="match status" value="1"/>
</dbReference>
<feature type="binding site" evidence="2">
    <location>
        <position position="32"/>
    </location>
    <ligand>
        <name>substrate</name>
    </ligand>
</feature>
<accession>A0A9D0YZX1</accession>
<feature type="binding site" evidence="2">
    <location>
        <begin position="188"/>
        <end position="190"/>
    </location>
    <ligand>
        <name>substrate</name>
    </ligand>
</feature>
<comment type="similarity">
    <text evidence="2">Belongs to the UPP synthase family.</text>
</comment>
<comment type="cofactor">
    <cofactor evidence="2">
        <name>Mg(2+)</name>
        <dbReference type="ChEBI" id="CHEBI:18420"/>
    </cofactor>
    <text evidence="2">Binds 2 magnesium ions per subunit.</text>
</comment>
<dbReference type="FunFam" id="3.40.1180.10:FF:000001">
    <property type="entry name" value="(2E,6E)-farnesyl-diphosphate-specific ditrans,polycis-undecaprenyl-diphosphate synthase"/>
    <property type="match status" value="1"/>
</dbReference>
<feature type="binding site" evidence="2">
    <location>
        <position position="20"/>
    </location>
    <ligand>
        <name>substrate</name>
    </ligand>
</feature>
<dbReference type="PANTHER" id="PTHR10291">
    <property type="entry name" value="DEHYDRODOLICHYL DIPHOSPHATE SYNTHASE FAMILY MEMBER"/>
    <property type="match status" value="1"/>
</dbReference>
<dbReference type="HAMAP" id="MF_01139">
    <property type="entry name" value="ISPT"/>
    <property type="match status" value="1"/>
</dbReference>
<keyword evidence="2" id="KW-0479">Metal-binding</keyword>
<evidence type="ECO:0000313" key="4">
    <source>
        <dbReference type="Proteomes" id="UP000886725"/>
    </source>
</evidence>
<feature type="binding site" evidence="2">
    <location>
        <position position="64"/>
    </location>
    <ligand>
        <name>substrate</name>
    </ligand>
</feature>
<feature type="binding site" evidence="2">
    <location>
        <begin position="16"/>
        <end position="19"/>
    </location>
    <ligand>
        <name>substrate</name>
    </ligand>
</feature>
<dbReference type="GO" id="GO:0000287">
    <property type="term" value="F:magnesium ion binding"/>
    <property type="evidence" value="ECO:0007669"/>
    <property type="project" value="UniProtKB-UniRule"/>
</dbReference>
<reference evidence="3" key="1">
    <citation type="submission" date="2020-10" db="EMBL/GenBank/DDBJ databases">
        <authorList>
            <person name="Gilroy R."/>
        </authorList>
    </citation>
    <scope>NUCLEOTIDE SEQUENCE</scope>
    <source>
        <strain evidence="3">CHK165-10780</strain>
    </source>
</reference>
<feature type="binding site" evidence="2">
    <location>
        <position position="201"/>
    </location>
    <ligand>
        <name>Mg(2+)</name>
        <dbReference type="ChEBI" id="CHEBI:18420"/>
    </ligand>
</feature>
<dbReference type="CDD" id="cd00475">
    <property type="entry name" value="Cis_IPPS"/>
    <property type="match status" value="1"/>
</dbReference>